<accession>A0ACB8USL3</accession>
<sequence length="148" mass="15452">MAKSKSTSGSDRASADAPEDLPANAEDRAAAVALSSLNTTTADTQPGVAPPSKADQEALGKAMSRLEVLTGKSNTEATADAKKDAGGIEKTSEEKVVKKPVVKVKAEDVNLLVDQLEFSKPKATELLKTHEGDPRKALRAFVSPPTIV</sequence>
<gene>
    <name evidence="1" type="ORF">LOY88_004730</name>
</gene>
<protein>
    <submittedName>
        <fullName evidence="1">Uncharacterized protein</fullName>
    </submittedName>
</protein>
<name>A0ACB8USL3_9EURO</name>
<organism evidence="1">
    <name type="scientific">Ophidiomyces ophidiicola</name>
    <dbReference type="NCBI Taxonomy" id="1387563"/>
    <lineage>
        <taxon>Eukaryota</taxon>
        <taxon>Fungi</taxon>
        <taxon>Dikarya</taxon>
        <taxon>Ascomycota</taxon>
        <taxon>Pezizomycotina</taxon>
        <taxon>Eurotiomycetes</taxon>
        <taxon>Eurotiomycetidae</taxon>
        <taxon>Onygenales</taxon>
        <taxon>Onygenaceae</taxon>
        <taxon>Ophidiomyces</taxon>
    </lineage>
</organism>
<proteinExistence type="predicted"/>
<evidence type="ECO:0000313" key="1">
    <source>
        <dbReference type="EMBL" id="KAI2384303.1"/>
    </source>
</evidence>
<dbReference type="EMBL" id="JALBCA010000075">
    <property type="protein sequence ID" value="KAI2384303.1"/>
    <property type="molecule type" value="Genomic_DNA"/>
</dbReference>
<comment type="caution">
    <text evidence="1">The sequence shown here is derived from an EMBL/GenBank/DDBJ whole genome shotgun (WGS) entry which is preliminary data.</text>
</comment>
<reference evidence="1" key="1">
    <citation type="journal article" date="2022" name="bioRxiv">
        <title>Population genetic analysis of Ophidiomyces ophidiicola, the causative agent of snake fungal disease, indicates recent introductions to the USA.</title>
        <authorList>
            <person name="Ladner J.T."/>
            <person name="Palmer J.M."/>
            <person name="Ettinger C.L."/>
            <person name="Stajich J.E."/>
            <person name="Farrell T.M."/>
            <person name="Glorioso B.M."/>
            <person name="Lawson B."/>
            <person name="Price S.J."/>
            <person name="Stengle A.G."/>
            <person name="Grear D.A."/>
            <person name="Lorch J.M."/>
        </authorList>
    </citation>
    <scope>NUCLEOTIDE SEQUENCE</scope>
    <source>
        <strain evidence="1">NWHC 24266-5</strain>
    </source>
</reference>